<dbReference type="SUPFAM" id="SSF52172">
    <property type="entry name" value="CheY-like"/>
    <property type="match status" value="1"/>
</dbReference>
<dbReference type="PROSITE" id="PS50110">
    <property type="entry name" value="RESPONSE_REGULATORY"/>
    <property type="match status" value="1"/>
</dbReference>
<comment type="catalytic activity">
    <reaction evidence="1">
        <text>ATP + protein L-histidine = ADP + protein N-phospho-L-histidine.</text>
        <dbReference type="EC" id="2.7.13.3"/>
    </reaction>
</comment>
<name>A0AA48GS74_9BACT</name>
<evidence type="ECO:0000313" key="10">
    <source>
        <dbReference type="Proteomes" id="UP001238179"/>
    </source>
</evidence>
<dbReference type="KEGG" id="msil:METEAL_24640"/>
<dbReference type="InterPro" id="IPR003661">
    <property type="entry name" value="HisK_dim/P_dom"/>
</dbReference>
<dbReference type="SMART" id="SM00448">
    <property type="entry name" value="REC"/>
    <property type="match status" value="1"/>
</dbReference>
<dbReference type="InterPro" id="IPR003594">
    <property type="entry name" value="HATPase_dom"/>
</dbReference>
<dbReference type="InterPro" id="IPR000014">
    <property type="entry name" value="PAS"/>
</dbReference>
<dbReference type="GO" id="GO:0000155">
    <property type="term" value="F:phosphorelay sensor kinase activity"/>
    <property type="evidence" value="ECO:0007669"/>
    <property type="project" value="InterPro"/>
</dbReference>
<dbReference type="Pfam" id="PF00072">
    <property type="entry name" value="Response_reg"/>
    <property type="match status" value="1"/>
</dbReference>
<dbReference type="PANTHER" id="PTHR43065">
    <property type="entry name" value="SENSOR HISTIDINE KINASE"/>
    <property type="match status" value="1"/>
</dbReference>
<evidence type="ECO:0000256" key="1">
    <source>
        <dbReference type="ARBA" id="ARBA00000085"/>
    </source>
</evidence>
<evidence type="ECO:0000256" key="3">
    <source>
        <dbReference type="ARBA" id="ARBA00022553"/>
    </source>
</evidence>
<dbReference type="NCBIfam" id="TIGR00229">
    <property type="entry name" value="sensory_box"/>
    <property type="match status" value="1"/>
</dbReference>
<evidence type="ECO:0000259" key="6">
    <source>
        <dbReference type="PROSITE" id="PS50109"/>
    </source>
</evidence>
<feature type="domain" description="Response regulatory" evidence="7">
    <location>
        <begin position="599"/>
        <end position="713"/>
    </location>
</feature>
<gene>
    <name evidence="9" type="ORF">METEAL_24640</name>
</gene>
<dbReference type="Proteomes" id="UP001238179">
    <property type="component" value="Chromosome"/>
</dbReference>
<keyword evidence="5" id="KW-0812">Transmembrane</keyword>
<dbReference type="Pfam" id="PF02518">
    <property type="entry name" value="HATPase_c"/>
    <property type="match status" value="1"/>
</dbReference>
<dbReference type="CDD" id="cd00130">
    <property type="entry name" value="PAS"/>
    <property type="match status" value="1"/>
</dbReference>
<keyword evidence="5" id="KW-1133">Transmembrane helix</keyword>
<evidence type="ECO:0000256" key="4">
    <source>
        <dbReference type="PROSITE-ProRule" id="PRU00169"/>
    </source>
</evidence>
<dbReference type="InterPro" id="IPR011006">
    <property type="entry name" value="CheY-like_superfamily"/>
</dbReference>
<accession>A0AA48GS74</accession>
<dbReference type="EMBL" id="AP027080">
    <property type="protein sequence ID" value="BDU73290.1"/>
    <property type="molecule type" value="Genomic_DNA"/>
</dbReference>
<dbReference type="InterPro" id="IPR004358">
    <property type="entry name" value="Sig_transdc_His_kin-like_C"/>
</dbReference>
<feature type="modified residue" description="4-aspartylphosphate" evidence="4">
    <location>
        <position position="649"/>
    </location>
</feature>
<dbReference type="CDD" id="cd00082">
    <property type="entry name" value="HisKA"/>
    <property type="match status" value="1"/>
</dbReference>
<dbReference type="Gene3D" id="3.30.565.10">
    <property type="entry name" value="Histidine kinase-like ATPase, C-terminal domain"/>
    <property type="match status" value="1"/>
</dbReference>
<evidence type="ECO:0000259" key="8">
    <source>
        <dbReference type="PROSITE" id="PS50112"/>
    </source>
</evidence>
<keyword evidence="10" id="KW-1185">Reference proteome</keyword>
<dbReference type="SUPFAM" id="SSF47384">
    <property type="entry name" value="Homodimeric domain of signal transducing histidine kinase"/>
    <property type="match status" value="1"/>
</dbReference>
<evidence type="ECO:0000259" key="7">
    <source>
        <dbReference type="PROSITE" id="PS50110"/>
    </source>
</evidence>
<dbReference type="SMART" id="SM00091">
    <property type="entry name" value="PAS"/>
    <property type="match status" value="1"/>
</dbReference>
<sequence length="713" mass="77745">MGTLAGRGRVPVQAVFIGVLVPLATLLLSGGTWLAYRAETREQVENLRREAGASTGQLATSLTLPVWYLDEPQIGLILDHVMENPAVELVALDTALEGLPEFARDRGADSRSRKDLIWIQRDIPYAGRTLGRVRVGFSTRFVAADLRAFLRESLWTLLGLDLLLVASVSILLWRVVLRPLGEIRRLAGLVSSGADVDSQAQGVPRYREFEAVHQSLLRTFALLKRREERYRTFFAHGPDGIVVLDPETTRILEFNDQACRQLGYTREEFQGLALADIEAAETAEDSARHIRNVMNAGIEDFPTLHRTKQGEVRDVQVTAQYIRVGGEPTYHCVWRDMTLRKAREAEVKKLHAQLIQSQKMESLGLLAGGVAHDMNNVLGAILGLASAEVETHGEGTSTRRSFDTIIKACERGAHMVRGLLRFSRTAPADERELDLNALLREEVLLLERTTFAKVHLALDLDPALGPMRGDASALTNLFMNLCVNAVDAMGEGGTLTLRTRNLDGQVEAQVEDTGTGMTKEVLEKALDPFFTTKEVGKGTGLGLSMAFSTVKAHHGRMDIRSAPGEGTCVTVRFPAAAGSGGAPPEAEAPPPGEAVKRLKVLVVDDDELVHASTAFVLKVLGHAVHAAWTGEEALRMIQEGLHPDVMILDLNMPGMGGAGTLDRMATLDPALPVLLATGRPDQRALDLVKAHPQATLLPKPFGIQELRARLDSL</sequence>
<dbReference type="RefSeq" id="WP_316411941.1">
    <property type="nucleotide sequence ID" value="NZ_AP027080.1"/>
</dbReference>
<feature type="transmembrane region" description="Helical" evidence="5">
    <location>
        <begin position="154"/>
        <end position="176"/>
    </location>
</feature>
<feature type="transmembrane region" description="Helical" evidence="5">
    <location>
        <begin position="12"/>
        <end position="36"/>
    </location>
</feature>
<dbReference type="PROSITE" id="PS50112">
    <property type="entry name" value="PAS"/>
    <property type="match status" value="1"/>
</dbReference>
<dbReference type="EC" id="2.7.13.3" evidence="2"/>
<dbReference type="InterPro" id="IPR001789">
    <property type="entry name" value="Sig_transdc_resp-reg_receiver"/>
</dbReference>
<keyword evidence="5" id="KW-0472">Membrane</keyword>
<dbReference type="Gene3D" id="3.30.450.20">
    <property type="entry name" value="PAS domain"/>
    <property type="match status" value="1"/>
</dbReference>
<evidence type="ECO:0000256" key="2">
    <source>
        <dbReference type="ARBA" id="ARBA00012438"/>
    </source>
</evidence>
<feature type="domain" description="PAS" evidence="8">
    <location>
        <begin position="226"/>
        <end position="297"/>
    </location>
</feature>
<dbReference type="SUPFAM" id="SSF55785">
    <property type="entry name" value="PYP-like sensor domain (PAS domain)"/>
    <property type="match status" value="1"/>
</dbReference>
<dbReference type="AlphaFoldDB" id="A0AA48GS74"/>
<feature type="domain" description="Histidine kinase" evidence="6">
    <location>
        <begin position="369"/>
        <end position="577"/>
    </location>
</feature>
<dbReference type="InterPro" id="IPR036097">
    <property type="entry name" value="HisK_dim/P_sf"/>
</dbReference>
<dbReference type="InterPro" id="IPR005467">
    <property type="entry name" value="His_kinase_dom"/>
</dbReference>
<protein>
    <recommendedName>
        <fullName evidence="2">histidine kinase</fullName>
        <ecNumber evidence="2">2.7.13.3</ecNumber>
    </recommendedName>
</protein>
<dbReference type="PANTHER" id="PTHR43065:SF42">
    <property type="entry name" value="TWO-COMPONENT SENSOR PPRA"/>
    <property type="match status" value="1"/>
</dbReference>
<evidence type="ECO:0000313" key="9">
    <source>
        <dbReference type="EMBL" id="BDU73290.1"/>
    </source>
</evidence>
<dbReference type="CDD" id="cd00156">
    <property type="entry name" value="REC"/>
    <property type="match status" value="1"/>
</dbReference>
<organism evidence="9 10">
    <name type="scientific">Mesoterricola silvestris</name>
    <dbReference type="NCBI Taxonomy" id="2927979"/>
    <lineage>
        <taxon>Bacteria</taxon>
        <taxon>Pseudomonadati</taxon>
        <taxon>Acidobacteriota</taxon>
        <taxon>Holophagae</taxon>
        <taxon>Holophagales</taxon>
        <taxon>Holophagaceae</taxon>
        <taxon>Mesoterricola</taxon>
    </lineage>
</organism>
<dbReference type="PRINTS" id="PR00344">
    <property type="entry name" value="BCTRLSENSOR"/>
</dbReference>
<dbReference type="PROSITE" id="PS50109">
    <property type="entry name" value="HIS_KIN"/>
    <property type="match status" value="1"/>
</dbReference>
<dbReference type="InterPro" id="IPR035965">
    <property type="entry name" value="PAS-like_dom_sf"/>
</dbReference>
<dbReference type="SMART" id="SM00387">
    <property type="entry name" value="HATPase_c"/>
    <property type="match status" value="1"/>
</dbReference>
<dbReference type="SUPFAM" id="SSF55874">
    <property type="entry name" value="ATPase domain of HSP90 chaperone/DNA topoisomerase II/histidine kinase"/>
    <property type="match status" value="1"/>
</dbReference>
<dbReference type="Pfam" id="PF13426">
    <property type="entry name" value="PAS_9"/>
    <property type="match status" value="1"/>
</dbReference>
<dbReference type="SMART" id="SM00388">
    <property type="entry name" value="HisKA"/>
    <property type="match status" value="1"/>
</dbReference>
<dbReference type="Gene3D" id="3.40.50.2300">
    <property type="match status" value="1"/>
</dbReference>
<keyword evidence="3 4" id="KW-0597">Phosphoprotein</keyword>
<dbReference type="InterPro" id="IPR036890">
    <property type="entry name" value="HATPase_C_sf"/>
</dbReference>
<proteinExistence type="predicted"/>
<reference evidence="10" key="1">
    <citation type="journal article" date="2023" name="Int. J. Syst. Evol. Microbiol.">
        <title>Mesoterricola silvestris gen. nov., sp. nov., Mesoterricola sediminis sp. nov., Geothrix oryzae sp. nov., Geothrix edaphica sp. nov., Geothrix rubra sp. nov., and Geothrix limicola sp. nov., six novel members of Acidobacteriota isolated from soils.</title>
        <authorList>
            <person name="Itoh H."/>
            <person name="Sugisawa Y."/>
            <person name="Mise K."/>
            <person name="Xu Z."/>
            <person name="Kuniyasu M."/>
            <person name="Ushijima N."/>
            <person name="Kawano K."/>
            <person name="Kobayashi E."/>
            <person name="Shiratori Y."/>
            <person name="Masuda Y."/>
            <person name="Senoo K."/>
        </authorList>
    </citation>
    <scope>NUCLEOTIDE SEQUENCE [LARGE SCALE GENOMIC DNA]</scope>
    <source>
        <strain evidence="10">W79</strain>
    </source>
</reference>
<evidence type="ECO:0000256" key="5">
    <source>
        <dbReference type="SAM" id="Phobius"/>
    </source>
</evidence>
<dbReference type="Gene3D" id="1.10.287.130">
    <property type="match status" value="1"/>
</dbReference>